<dbReference type="Proteomes" id="UP000018208">
    <property type="component" value="Unassembled WGS sequence"/>
</dbReference>
<gene>
    <name evidence="1" type="ORF">SS50377_12427</name>
    <name evidence="2" type="ORF">SS50377_26930</name>
</gene>
<reference evidence="2" key="2">
    <citation type="submission" date="2020-12" db="EMBL/GenBank/DDBJ databases">
        <title>New Spironucleus salmonicida genome in near-complete chromosomes.</title>
        <authorList>
            <person name="Xu F."/>
            <person name="Kurt Z."/>
            <person name="Jimenez-Gonzalez A."/>
            <person name="Astvaldsson A."/>
            <person name="Andersson J.O."/>
            <person name="Svard S.G."/>
        </authorList>
    </citation>
    <scope>NUCLEOTIDE SEQUENCE</scope>
    <source>
        <strain evidence="2">ATCC 50377</strain>
    </source>
</reference>
<evidence type="ECO:0000313" key="3">
    <source>
        <dbReference type="Proteomes" id="UP000018208"/>
    </source>
</evidence>
<reference evidence="1 2" key="1">
    <citation type="journal article" date="2014" name="PLoS Genet.">
        <title>The Genome of Spironucleus salmonicida Highlights a Fish Pathogen Adapted to Fluctuating Environments.</title>
        <authorList>
            <person name="Xu F."/>
            <person name="Jerlstrom-Hultqvist J."/>
            <person name="Einarsson E."/>
            <person name="Astvaldsson A."/>
            <person name="Svard S.G."/>
            <person name="Andersson J.O."/>
        </authorList>
    </citation>
    <scope>NUCLEOTIDE SEQUENCE</scope>
    <source>
        <strain evidence="2">ATCC 50377</strain>
    </source>
</reference>
<dbReference type="VEuPathDB" id="GiardiaDB:SS50377_26930"/>
<proteinExistence type="predicted"/>
<name>V6LUQ8_9EUKA</name>
<dbReference type="AlphaFoldDB" id="V6LUQ8"/>
<organism evidence="1">
    <name type="scientific">Spironucleus salmonicida</name>
    <dbReference type="NCBI Taxonomy" id="348837"/>
    <lineage>
        <taxon>Eukaryota</taxon>
        <taxon>Metamonada</taxon>
        <taxon>Diplomonadida</taxon>
        <taxon>Hexamitidae</taxon>
        <taxon>Hexamitinae</taxon>
        <taxon>Spironucleus</taxon>
    </lineage>
</organism>
<dbReference type="EMBL" id="AUWU02000007">
    <property type="protein sequence ID" value="KAH0570644.1"/>
    <property type="molecule type" value="Genomic_DNA"/>
</dbReference>
<dbReference type="EMBL" id="KI546040">
    <property type="protein sequence ID" value="EST47441.1"/>
    <property type="molecule type" value="Genomic_DNA"/>
</dbReference>
<keyword evidence="3" id="KW-1185">Reference proteome</keyword>
<protein>
    <submittedName>
        <fullName evidence="1">Uncharacterized protein</fullName>
    </submittedName>
</protein>
<evidence type="ECO:0000313" key="1">
    <source>
        <dbReference type="EMBL" id="EST47441.1"/>
    </source>
</evidence>
<sequence>MAPVTKRSIKDEKYYQAFKYVLTHTYDQEIQSKAHSVYLYLKLREQKEITNGHRFMFNIALVYNRIHGKGLFNHKKAAKYFMISFRRHFSVYISSFNVDFEVPFE</sequence>
<accession>V6LUQ8</accession>
<evidence type="ECO:0000313" key="2">
    <source>
        <dbReference type="EMBL" id="KAH0570644.1"/>
    </source>
</evidence>